<feature type="domain" description="NAD(P)-binding" evidence="1">
    <location>
        <begin position="8"/>
        <end position="189"/>
    </location>
</feature>
<dbReference type="Proteomes" id="UP001144313">
    <property type="component" value="Unassembled WGS sequence"/>
</dbReference>
<gene>
    <name evidence="2" type="ORF">GALLR39Z86_38900</name>
</gene>
<reference evidence="2" key="1">
    <citation type="submission" date="2022-12" db="EMBL/GenBank/DDBJ databases">
        <title>Reference genome sequencing for broad-spectrum identification of bacterial and archaeal isolates by mass spectrometry.</title>
        <authorList>
            <person name="Sekiguchi Y."/>
            <person name="Tourlousse D.M."/>
        </authorList>
    </citation>
    <scope>NUCLEOTIDE SEQUENCE</scope>
    <source>
        <strain evidence="2">LLR39Z86</strain>
    </source>
</reference>
<dbReference type="Gene3D" id="3.40.50.720">
    <property type="entry name" value="NAD(P)-binding Rossmann-like Domain"/>
    <property type="match status" value="1"/>
</dbReference>
<accession>A0A9W6LI69</accession>
<protein>
    <submittedName>
        <fullName evidence="2">NAD-dependent dehydratase</fullName>
    </submittedName>
</protein>
<dbReference type="PANTHER" id="PTHR15020">
    <property type="entry name" value="FLAVIN REDUCTASE-RELATED"/>
    <property type="match status" value="1"/>
</dbReference>
<evidence type="ECO:0000259" key="1">
    <source>
        <dbReference type="Pfam" id="PF13460"/>
    </source>
</evidence>
<sequence>MARIAIIGAGGRIARLVTERLLADTDHELTLYLRDPDRLGRIDPDRATAVAGDVNDTATLAAAVKGADAVFSGVGGTDLDAQTDSLIEAMARSGARRLVFISMIGVHDEVPGEFGRWNASMIGPYLAAAKPSAERIEASGLDYTILRPTWLSDEDEVDYETLGRDEPVLGTEVSRTSVADLAVRLLTDPALMARQSIGVVKPGTEGDKPAWH</sequence>
<dbReference type="SUPFAM" id="SSF51735">
    <property type="entry name" value="NAD(P)-binding Rossmann-fold domains"/>
    <property type="match status" value="1"/>
</dbReference>
<dbReference type="AlphaFoldDB" id="A0A9W6LI69"/>
<evidence type="ECO:0000313" key="3">
    <source>
        <dbReference type="Proteomes" id="UP001144313"/>
    </source>
</evidence>
<keyword evidence="3" id="KW-1185">Reference proteome</keyword>
<organism evidence="2 3">
    <name type="scientific">Glycomyces algeriensis</name>
    <dbReference type="NCBI Taxonomy" id="256037"/>
    <lineage>
        <taxon>Bacteria</taxon>
        <taxon>Bacillati</taxon>
        <taxon>Actinomycetota</taxon>
        <taxon>Actinomycetes</taxon>
        <taxon>Glycomycetales</taxon>
        <taxon>Glycomycetaceae</taxon>
        <taxon>Glycomyces</taxon>
    </lineage>
</organism>
<comment type="caution">
    <text evidence="2">The sequence shown here is derived from an EMBL/GenBank/DDBJ whole genome shotgun (WGS) entry which is preliminary data.</text>
</comment>
<name>A0A9W6LI69_9ACTN</name>
<dbReference type="InterPro" id="IPR016040">
    <property type="entry name" value="NAD(P)-bd_dom"/>
</dbReference>
<dbReference type="PANTHER" id="PTHR15020:SF50">
    <property type="entry name" value="UPF0659 PROTEIN YMR090W"/>
    <property type="match status" value="1"/>
</dbReference>
<evidence type="ECO:0000313" key="2">
    <source>
        <dbReference type="EMBL" id="GLI44040.1"/>
    </source>
</evidence>
<dbReference type="EMBL" id="BSDT01000001">
    <property type="protein sequence ID" value="GLI44040.1"/>
    <property type="molecule type" value="Genomic_DNA"/>
</dbReference>
<dbReference type="RefSeq" id="WP_270114738.1">
    <property type="nucleotide sequence ID" value="NZ_BAAAOL010000007.1"/>
</dbReference>
<proteinExistence type="predicted"/>
<dbReference type="Pfam" id="PF13460">
    <property type="entry name" value="NAD_binding_10"/>
    <property type="match status" value="1"/>
</dbReference>
<dbReference type="InterPro" id="IPR036291">
    <property type="entry name" value="NAD(P)-bd_dom_sf"/>
</dbReference>